<evidence type="ECO:0000313" key="2">
    <source>
        <dbReference type="Proteomes" id="UP000054721"/>
    </source>
</evidence>
<reference evidence="1 2" key="1">
    <citation type="submission" date="2015-05" db="EMBL/GenBank/DDBJ databases">
        <title>Evolution of Trichinella species and genotypes.</title>
        <authorList>
            <person name="Korhonen P.K."/>
            <person name="Edoardo P."/>
            <person name="Giuseppe L.R."/>
            <person name="Gasser R.B."/>
        </authorList>
    </citation>
    <scope>NUCLEOTIDE SEQUENCE [LARGE SCALE GENOMIC DNA]</scope>
    <source>
        <strain evidence="1">ISS10</strain>
    </source>
</reference>
<dbReference type="Proteomes" id="UP000054721">
    <property type="component" value="Unassembled WGS sequence"/>
</dbReference>
<accession>A0A0V1L3H0</accession>
<protein>
    <submittedName>
        <fullName evidence="1">Uncharacterized protein</fullName>
    </submittedName>
</protein>
<name>A0A0V1L3H0_9BILA</name>
<comment type="caution">
    <text evidence="1">The sequence shown here is derived from an EMBL/GenBank/DDBJ whole genome shotgun (WGS) entry which is preliminary data.</text>
</comment>
<sequence length="199" mass="23237">MRNTCQVDQTKHDLFLSLCLKYYLVVTGHYKLSSSLKQSIILQFKYRFIFLSPFNSSVYSFASAIVFSLQTECRNFTIKLRFRLFEYCTDFRDEEIESVPLNWTAKLAGCLATWNTGRCSDTDPRQSRGRIEIEWKYQVDAQLLSDRFCIRPARFAWIPFPSFPDTSIVVINCFRGELVANSKSWPKSHGDILFQFLSV</sequence>
<gene>
    <name evidence="1" type="ORF">T02_10262</name>
</gene>
<proteinExistence type="predicted"/>
<evidence type="ECO:0000313" key="1">
    <source>
        <dbReference type="EMBL" id="KRZ54093.1"/>
    </source>
</evidence>
<keyword evidence="2" id="KW-1185">Reference proteome</keyword>
<dbReference type="OrthoDB" id="10523605at2759"/>
<organism evidence="1 2">
    <name type="scientific">Trichinella nativa</name>
    <dbReference type="NCBI Taxonomy" id="6335"/>
    <lineage>
        <taxon>Eukaryota</taxon>
        <taxon>Metazoa</taxon>
        <taxon>Ecdysozoa</taxon>
        <taxon>Nematoda</taxon>
        <taxon>Enoplea</taxon>
        <taxon>Dorylaimia</taxon>
        <taxon>Trichinellida</taxon>
        <taxon>Trichinellidae</taxon>
        <taxon>Trichinella</taxon>
    </lineage>
</organism>
<dbReference type="AlphaFoldDB" id="A0A0V1L3H0"/>
<dbReference type="EMBL" id="JYDW01000146">
    <property type="protein sequence ID" value="KRZ54093.1"/>
    <property type="molecule type" value="Genomic_DNA"/>
</dbReference>